<sequence length="255" mass="28609">MVFCTARRGSLGGSKSGRGRNEAQVPAKRKREEHSQSSTPTSARAKRLQEAPDAPCPTNTNAQKIIPDSEEWQFWLKFVCREHLQDDMFKEAVQGLLKICFPSGVLDEIGVDVIESQMLDRGATLDQTKAMREVAQEEVVHRLSWLLAEQLDTPHKAPIAIRTIVTRSLRIHGTELDQGMFDDLVADFGNLRGDHARVNGGTAIEPLRRSESLEQTPQTNPMDIEISNYANSEQKLSWDVDDVAELSLSEILERF</sequence>
<proteinExistence type="predicted"/>
<dbReference type="AlphaFoldDB" id="A0A6A6YQD9"/>
<protein>
    <submittedName>
        <fullName evidence="2 4">Uncharacterized protein</fullName>
    </submittedName>
</protein>
<evidence type="ECO:0000313" key="2">
    <source>
        <dbReference type="EMBL" id="KAF2810097.1"/>
    </source>
</evidence>
<evidence type="ECO:0000313" key="4">
    <source>
        <dbReference type="RefSeq" id="XP_033577061.1"/>
    </source>
</evidence>
<dbReference type="EMBL" id="MU003700">
    <property type="protein sequence ID" value="KAF2810097.1"/>
    <property type="molecule type" value="Genomic_DNA"/>
</dbReference>
<evidence type="ECO:0000313" key="3">
    <source>
        <dbReference type="Proteomes" id="UP000504636"/>
    </source>
</evidence>
<evidence type="ECO:0000256" key="1">
    <source>
        <dbReference type="SAM" id="MobiDB-lite"/>
    </source>
</evidence>
<dbReference type="Proteomes" id="UP000504636">
    <property type="component" value="Unplaced"/>
</dbReference>
<accession>A0A6A6YQD9</accession>
<name>A0A6A6YQD9_9PEZI</name>
<organism evidence="2">
    <name type="scientific">Mytilinidion resinicola</name>
    <dbReference type="NCBI Taxonomy" id="574789"/>
    <lineage>
        <taxon>Eukaryota</taxon>
        <taxon>Fungi</taxon>
        <taxon>Dikarya</taxon>
        <taxon>Ascomycota</taxon>
        <taxon>Pezizomycotina</taxon>
        <taxon>Dothideomycetes</taxon>
        <taxon>Pleosporomycetidae</taxon>
        <taxon>Mytilinidiales</taxon>
        <taxon>Mytilinidiaceae</taxon>
        <taxon>Mytilinidion</taxon>
    </lineage>
</organism>
<dbReference type="RefSeq" id="XP_033577061.1">
    <property type="nucleotide sequence ID" value="XM_033725502.1"/>
</dbReference>
<feature type="region of interest" description="Disordered" evidence="1">
    <location>
        <begin position="1"/>
        <end position="62"/>
    </location>
</feature>
<reference evidence="4" key="2">
    <citation type="submission" date="2020-04" db="EMBL/GenBank/DDBJ databases">
        <authorList>
            <consortium name="NCBI Genome Project"/>
        </authorList>
    </citation>
    <scope>NUCLEOTIDE SEQUENCE</scope>
    <source>
        <strain evidence="4">CBS 304.34</strain>
    </source>
</reference>
<dbReference type="GeneID" id="54466395"/>
<gene>
    <name evidence="2 4" type="ORF">BDZ99DRAFT_520189</name>
</gene>
<reference evidence="2 4" key="1">
    <citation type="journal article" date="2020" name="Stud. Mycol.">
        <title>101 Dothideomycetes genomes: a test case for predicting lifestyles and emergence of pathogens.</title>
        <authorList>
            <person name="Haridas S."/>
            <person name="Albert R."/>
            <person name="Binder M."/>
            <person name="Bloem J."/>
            <person name="Labutti K."/>
            <person name="Salamov A."/>
            <person name="Andreopoulos B."/>
            <person name="Baker S."/>
            <person name="Barry K."/>
            <person name="Bills G."/>
            <person name="Bluhm B."/>
            <person name="Cannon C."/>
            <person name="Castanera R."/>
            <person name="Culley D."/>
            <person name="Daum C."/>
            <person name="Ezra D."/>
            <person name="Gonzalez J."/>
            <person name="Henrissat B."/>
            <person name="Kuo A."/>
            <person name="Liang C."/>
            <person name="Lipzen A."/>
            <person name="Lutzoni F."/>
            <person name="Magnuson J."/>
            <person name="Mondo S."/>
            <person name="Nolan M."/>
            <person name="Ohm R."/>
            <person name="Pangilinan J."/>
            <person name="Park H.-J."/>
            <person name="Ramirez L."/>
            <person name="Alfaro M."/>
            <person name="Sun H."/>
            <person name="Tritt A."/>
            <person name="Yoshinaga Y."/>
            <person name="Zwiers L.-H."/>
            <person name="Turgeon B."/>
            <person name="Goodwin S."/>
            <person name="Spatafora J."/>
            <person name="Crous P."/>
            <person name="Grigoriev I."/>
        </authorList>
    </citation>
    <scope>NUCLEOTIDE SEQUENCE</scope>
    <source>
        <strain evidence="2 4">CBS 304.34</strain>
    </source>
</reference>
<dbReference type="OrthoDB" id="3799856at2759"/>
<reference evidence="4" key="3">
    <citation type="submission" date="2025-04" db="UniProtKB">
        <authorList>
            <consortium name="RefSeq"/>
        </authorList>
    </citation>
    <scope>IDENTIFICATION</scope>
    <source>
        <strain evidence="4">CBS 304.34</strain>
    </source>
</reference>
<keyword evidence="3" id="KW-1185">Reference proteome</keyword>